<evidence type="ECO:0000256" key="1">
    <source>
        <dbReference type="ARBA" id="ARBA00000900"/>
    </source>
</evidence>
<evidence type="ECO:0000313" key="13">
    <source>
        <dbReference type="Proteomes" id="UP000054564"/>
    </source>
</evidence>
<evidence type="ECO:0000256" key="9">
    <source>
        <dbReference type="SAM" id="Phobius"/>
    </source>
</evidence>
<dbReference type="PANTHER" id="PTHR22937:SF163">
    <property type="entry name" value="RING-TYPE E3 UBIQUITIN TRANSFERASE"/>
    <property type="match status" value="1"/>
</dbReference>
<keyword evidence="6" id="KW-0833">Ubl conjugation pathway</keyword>
<dbReference type="InterPro" id="IPR045191">
    <property type="entry name" value="MBR1/2-like"/>
</dbReference>
<gene>
    <name evidence="12" type="ORF">PSTG_02743</name>
</gene>
<keyword evidence="13" id="KW-1185">Reference proteome</keyword>
<evidence type="ECO:0000256" key="4">
    <source>
        <dbReference type="ARBA" id="ARBA00022723"/>
    </source>
</evidence>
<comment type="caution">
    <text evidence="12">The sequence shown here is derived from an EMBL/GenBank/DDBJ whole genome shotgun (WGS) entry which is preliminary data.</text>
</comment>
<evidence type="ECO:0000313" key="12">
    <source>
        <dbReference type="EMBL" id="KNF04033.1"/>
    </source>
</evidence>
<evidence type="ECO:0000256" key="8">
    <source>
        <dbReference type="PROSITE-ProRule" id="PRU00175"/>
    </source>
</evidence>
<keyword evidence="7" id="KW-0862">Zinc</keyword>
<keyword evidence="9" id="KW-1133">Transmembrane helix</keyword>
<dbReference type="InterPro" id="IPR013083">
    <property type="entry name" value="Znf_RING/FYVE/PHD"/>
</dbReference>
<keyword evidence="4" id="KW-0479">Metal-binding</keyword>
<dbReference type="SUPFAM" id="SSF57850">
    <property type="entry name" value="RING/U-box"/>
    <property type="match status" value="1"/>
</dbReference>
<dbReference type="EC" id="2.3.2.27" evidence="2"/>
<reference evidence="13" key="1">
    <citation type="submission" date="2014-03" db="EMBL/GenBank/DDBJ databases">
        <title>The Genome Sequence of Puccinia striiformis f. sp. tritici PST-78.</title>
        <authorList>
            <consortium name="The Broad Institute Genome Sequencing Platform"/>
            <person name="Cuomo C."/>
            <person name="Hulbert S."/>
            <person name="Chen X."/>
            <person name="Walker B."/>
            <person name="Young S.K."/>
            <person name="Zeng Q."/>
            <person name="Gargeya S."/>
            <person name="Fitzgerald M."/>
            <person name="Haas B."/>
            <person name="Abouelleil A."/>
            <person name="Alvarado L."/>
            <person name="Arachchi H.M."/>
            <person name="Berlin A.M."/>
            <person name="Chapman S.B."/>
            <person name="Goldberg J."/>
            <person name="Griggs A."/>
            <person name="Gujja S."/>
            <person name="Hansen M."/>
            <person name="Howarth C."/>
            <person name="Imamovic A."/>
            <person name="Larimer J."/>
            <person name="McCowan C."/>
            <person name="Montmayeur A."/>
            <person name="Murphy C."/>
            <person name="Neiman D."/>
            <person name="Pearson M."/>
            <person name="Priest M."/>
            <person name="Roberts A."/>
            <person name="Saif S."/>
            <person name="Shea T."/>
            <person name="Sisk P."/>
            <person name="Sykes S."/>
            <person name="Wortman J."/>
            <person name="Nusbaum C."/>
            <person name="Birren B."/>
        </authorList>
    </citation>
    <scope>NUCLEOTIDE SEQUENCE [LARGE SCALE GENOMIC DNA]</scope>
    <source>
        <strain evidence="13">race PST-78</strain>
    </source>
</reference>
<proteinExistence type="predicted"/>
<protein>
    <recommendedName>
        <fullName evidence="2">RING-type E3 ubiquitin transferase</fullName>
        <ecNumber evidence="2">2.3.2.27</ecNumber>
    </recommendedName>
</protein>
<name>A0A0L0VXP5_9BASI</name>
<evidence type="ECO:0000256" key="5">
    <source>
        <dbReference type="ARBA" id="ARBA00022771"/>
    </source>
</evidence>
<keyword evidence="5 8" id="KW-0863">Zinc-finger</keyword>
<sequence length="183" mass="19994">MVTRLLILVLLIAVGHLQAELVPELGQISDSTHDIEAAAQPNMLPHQTNSLQQDLPIEPNQCGCLRPKVIVTIDDDEAVANPDASEGDNRTGEEVCAMCISRLHSKDESLVLPCGHRFHEEEIKEWLSIKNNCPICRGPADLSAPMDVQPFSVPCIMGLIFGLLGFLGLLVSIPPILIHFHVL</sequence>
<dbReference type="Gene3D" id="3.30.40.10">
    <property type="entry name" value="Zinc/RING finger domain, C3HC4 (zinc finger)"/>
    <property type="match status" value="1"/>
</dbReference>
<evidence type="ECO:0000256" key="10">
    <source>
        <dbReference type="SAM" id="SignalP"/>
    </source>
</evidence>
<dbReference type="PROSITE" id="PS50089">
    <property type="entry name" value="ZF_RING_2"/>
    <property type="match status" value="1"/>
</dbReference>
<dbReference type="GO" id="GO:0061630">
    <property type="term" value="F:ubiquitin protein ligase activity"/>
    <property type="evidence" value="ECO:0007669"/>
    <property type="project" value="UniProtKB-EC"/>
</dbReference>
<organism evidence="12 13">
    <name type="scientific">Puccinia striiformis f. sp. tritici PST-78</name>
    <dbReference type="NCBI Taxonomy" id="1165861"/>
    <lineage>
        <taxon>Eukaryota</taxon>
        <taxon>Fungi</taxon>
        <taxon>Dikarya</taxon>
        <taxon>Basidiomycota</taxon>
        <taxon>Pucciniomycotina</taxon>
        <taxon>Pucciniomycetes</taxon>
        <taxon>Pucciniales</taxon>
        <taxon>Pucciniaceae</taxon>
        <taxon>Puccinia</taxon>
    </lineage>
</organism>
<dbReference type="STRING" id="1165861.A0A0L0VXP5"/>
<evidence type="ECO:0000256" key="3">
    <source>
        <dbReference type="ARBA" id="ARBA00022679"/>
    </source>
</evidence>
<evidence type="ECO:0000259" key="11">
    <source>
        <dbReference type="PROSITE" id="PS50089"/>
    </source>
</evidence>
<dbReference type="AlphaFoldDB" id="A0A0L0VXP5"/>
<keyword evidence="9" id="KW-0812">Transmembrane</keyword>
<dbReference type="GO" id="GO:0008270">
    <property type="term" value="F:zinc ion binding"/>
    <property type="evidence" value="ECO:0007669"/>
    <property type="project" value="UniProtKB-KW"/>
</dbReference>
<dbReference type="Pfam" id="PF13639">
    <property type="entry name" value="zf-RING_2"/>
    <property type="match status" value="1"/>
</dbReference>
<dbReference type="InterPro" id="IPR001841">
    <property type="entry name" value="Znf_RING"/>
</dbReference>
<feature type="chain" id="PRO_5005550914" description="RING-type E3 ubiquitin transferase" evidence="10">
    <location>
        <begin position="20"/>
        <end position="183"/>
    </location>
</feature>
<keyword evidence="3" id="KW-0808">Transferase</keyword>
<evidence type="ECO:0000256" key="7">
    <source>
        <dbReference type="ARBA" id="ARBA00022833"/>
    </source>
</evidence>
<dbReference type="Proteomes" id="UP000054564">
    <property type="component" value="Unassembled WGS sequence"/>
</dbReference>
<dbReference type="EMBL" id="AJIL01000014">
    <property type="protein sequence ID" value="KNF04033.1"/>
    <property type="molecule type" value="Genomic_DNA"/>
</dbReference>
<dbReference type="PANTHER" id="PTHR22937">
    <property type="entry name" value="E3 UBIQUITIN-PROTEIN LIGASE RNF165"/>
    <property type="match status" value="1"/>
</dbReference>
<accession>A0A0L0VXP5</accession>
<evidence type="ECO:0000256" key="2">
    <source>
        <dbReference type="ARBA" id="ARBA00012483"/>
    </source>
</evidence>
<feature type="signal peptide" evidence="10">
    <location>
        <begin position="1"/>
        <end position="19"/>
    </location>
</feature>
<comment type="catalytic activity">
    <reaction evidence="1">
        <text>S-ubiquitinyl-[E2 ubiquitin-conjugating enzyme]-L-cysteine + [acceptor protein]-L-lysine = [E2 ubiquitin-conjugating enzyme]-L-cysteine + N(6)-ubiquitinyl-[acceptor protein]-L-lysine.</text>
        <dbReference type="EC" id="2.3.2.27"/>
    </reaction>
</comment>
<keyword evidence="9" id="KW-0472">Membrane</keyword>
<feature type="domain" description="RING-type" evidence="11">
    <location>
        <begin position="96"/>
        <end position="137"/>
    </location>
</feature>
<evidence type="ECO:0000256" key="6">
    <source>
        <dbReference type="ARBA" id="ARBA00022786"/>
    </source>
</evidence>
<keyword evidence="10" id="KW-0732">Signal</keyword>
<feature type="transmembrane region" description="Helical" evidence="9">
    <location>
        <begin position="156"/>
        <end position="178"/>
    </location>
</feature>